<feature type="compositionally biased region" description="Basic and acidic residues" evidence="1">
    <location>
        <begin position="72"/>
        <end position="87"/>
    </location>
</feature>
<feature type="region of interest" description="Disordered" evidence="1">
    <location>
        <begin position="269"/>
        <end position="301"/>
    </location>
</feature>
<dbReference type="AlphaFoldDB" id="A0AAQ4DEI2"/>
<evidence type="ECO:0000313" key="2">
    <source>
        <dbReference type="EMBL" id="KAK8760872.1"/>
    </source>
</evidence>
<accession>A0AAQ4DEI2</accession>
<comment type="caution">
    <text evidence="2">The sequence shown here is derived from an EMBL/GenBank/DDBJ whole genome shotgun (WGS) entry which is preliminary data.</text>
</comment>
<sequence>MNSWAKRARSLHYSCSAPQLSSTTTSTARTVRYPSTASSFCGLRLSDVEDSDPHGETSPPPSAATDIALPERSPRPRANDRHVGSLKQDEEPFLARVEVNRAASPLHRDIVSDVSVPKVVCVSIFTVACCVVGMQLVVHKVSGLREDATDTGSDEGNTTEAVLDLQHSKDHELGIVVRAYKILEGTENETRLKGKWITTLPSPVPTNDRDRKEERKGLEIAASDKATGLTYGVQFGPSAPLLIQKGTPSSQVPSTADATFDILGHFSHPEKHRQPAKEQTAPRFLHSKVTPDRNSSLTKHHWGSTLRANISMIKNSGRLPSRRRHTTVFAVAEKNNSASLSTLSSTVSAENSGYDSANSFHESSPQATRKVSVLDDARYNVTQAAAIAAEGRRRAVALALKALKYSD</sequence>
<reference evidence="2 3" key="1">
    <citation type="journal article" date="2023" name="Arcadia Sci">
        <title>De novo assembly of a long-read Amblyomma americanum tick genome.</title>
        <authorList>
            <person name="Chou S."/>
            <person name="Poskanzer K.E."/>
            <person name="Rollins M."/>
            <person name="Thuy-Boun P.S."/>
        </authorList>
    </citation>
    <scope>NUCLEOTIDE SEQUENCE [LARGE SCALE GENOMIC DNA]</scope>
    <source>
        <strain evidence="2">F_SG_1</strain>
        <tissue evidence="2">Salivary glands</tissue>
    </source>
</reference>
<evidence type="ECO:0000256" key="1">
    <source>
        <dbReference type="SAM" id="MobiDB-lite"/>
    </source>
</evidence>
<dbReference type="EMBL" id="JARKHS020031790">
    <property type="protein sequence ID" value="KAK8760872.1"/>
    <property type="molecule type" value="Genomic_DNA"/>
</dbReference>
<dbReference type="Proteomes" id="UP001321473">
    <property type="component" value="Unassembled WGS sequence"/>
</dbReference>
<gene>
    <name evidence="2" type="ORF">V5799_027860</name>
</gene>
<evidence type="ECO:0000313" key="3">
    <source>
        <dbReference type="Proteomes" id="UP001321473"/>
    </source>
</evidence>
<name>A0AAQ4DEI2_AMBAM</name>
<protein>
    <submittedName>
        <fullName evidence="2">Uncharacterized protein</fullName>
    </submittedName>
</protein>
<feature type="region of interest" description="Disordered" evidence="1">
    <location>
        <begin position="48"/>
        <end position="87"/>
    </location>
</feature>
<proteinExistence type="predicted"/>
<keyword evidence="3" id="KW-1185">Reference proteome</keyword>
<organism evidence="2 3">
    <name type="scientific">Amblyomma americanum</name>
    <name type="common">Lone star tick</name>
    <dbReference type="NCBI Taxonomy" id="6943"/>
    <lineage>
        <taxon>Eukaryota</taxon>
        <taxon>Metazoa</taxon>
        <taxon>Ecdysozoa</taxon>
        <taxon>Arthropoda</taxon>
        <taxon>Chelicerata</taxon>
        <taxon>Arachnida</taxon>
        <taxon>Acari</taxon>
        <taxon>Parasitiformes</taxon>
        <taxon>Ixodida</taxon>
        <taxon>Ixodoidea</taxon>
        <taxon>Ixodidae</taxon>
        <taxon>Amblyomminae</taxon>
        <taxon>Amblyomma</taxon>
    </lineage>
</organism>